<feature type="transmembrane region" description="Helical" evidence="1">
    <location>
        <begin position="21"/>
        <end position="40"/>
    </location>
</feature>
<gene>
    <name evidence="3" type="ORF">ENR15_05670</name>
</gene>
<keyword evidence="1" id="KW-0472">Membrane</keyword>
<feature type="domain" description="DUF218" evidence="2">
    <location>
        <begin position="54"/>
        <end position="153"/>
    </location>
</feature>
<dbReference type="PANTHER" id="PTHR30336">
    <property type="entry name" value="INNER MEMBRANE PROTEIN, PROBABLE PERMEASE"/>
    <property type="match status" value="1"/>
</dbReference>
<evidence type="ECO:0000259" key="2">
    <source>
        <dbReference type="Pfam" id="PF02698"/>
    </source>
</evidence>
<comment type="caution">
    <text evidence="3">The sequence shown here is derived from an EMBL/GenBank/DDBJ whole genome shotgun (WGS) entry which is preliminary data.</text>
</comment>
<protein>
    <submittedName>
        <fullName evidence="3">YdcF family protein</fullName>
    </submittedName>
</protein>
<dbReference type="InterPro" id="IPR051599">
    <property type="entry name" value="Cell_Envelope_Assoc"/>
</dbReference>
<proteinExistence type="predicted"/>
<dbReference type="InterPro" id="IPR003848">
    <property type="entry name" value="DUF218"/>
</dbReference>
<accession>A0A7C3ZUX4</accession>
<dbReference type="EMBL" id="DSPX01000054">
    <property type="protein sequence ID" value="HGG00148.1"/>
    <property type="molecule type" value="Genomic_DNA"/>
</dbReference>
<keyword evidence="1" id="KW-0812">Transmembrane</keyword>
<name>A0A7C3ZUX4_9CYAN</name>
<dbReference type="Pfam" id="PF02698">
    <property type="entry name" value="DUF218"/>
    <property type="match status" value="1"/>
</dbReference>
<dbReference type="InterPro" id="IPR014729">
    <property type="entry name" value="Rossmann-like_a/b/a_fold"/>
</dbReference>
<evidence type="ECO:0000256" key="1">
    <source>
        <dbReference type="SAM" id="Phobius"/>
    </source>
</evidence>
<reference evidence="3" key="1">
    <citation type="journal article" date="2020" name="mSystems">
        <title>Genome- and Community-Level Interaction Insights into Carbon Utilization and Element Cycling Functions of Hydrothermarchaeota in Hydrothermal Sediment.</title>
        <authorList>
            <person name="Zhou Z."/>
            <person name="Liu Y."/>
            <person name="Xu W."/>
            <person name="Pan J."/>
            <person name="Luo Z.H."/>
            <person name="Li M."/>
        </authorList>
    </citation>
    <scope>NUCLEOTIDE SEQUENCE [LARGE SCALE GENOMIC DNA]</scope>
    <source>
        <strain evidence="3">SpSt-374</strain>
    </source>
</reference>
<sequence length="231" mass="26224">MQQRNKHKQPGSKWPKLLIRIILIILPSLIFFLGGWLFFIDWAQLQSYANRPVDAILVLGGSIRREIYVAKIANPSPQIPIIISGGSPDPCIFLIFQREGTSMQQVWLEKCAKSTVDNFYFSLPILQQWGVKRLKVITSPTHLPRAKWIGQILAASHQIWIDMETVEESGIPGNRESWLKTLSGISHSLILATIGQFSSPHPCTNLMKLADVDIPDWRQRGFKCERQGNIN</sequence>
<dbReference type="PANTHER" id="PTHR30336:SF20">
    <property type="entry name" value="DUF218 DOMAIN-CONTAINING PROTEIN"/>
    <property type="match status" value="1"/>
</dbReference>
<dbReference type="Gene3D" id="3.40.50.620">
    <property type="entry name" value="HUPs"/>
    <property type="match status" value="1"/>
</dbReference>
<dbReference type="GO" id="GO:0005886">
    <property type="term" value="C:plasma membrane"/>
    <property type="evidence" value="ECO:0007669"/>
    <property type="project" value="TreeGrafter"/>
</dbReference>
<dbReference type="CDD" id="cd06259">
    <property type="entry name" value="YdcF-like"/>
    <property type="match status" value="1"/>
</dbReference>
<dbReference type="AlphaFoldDB" id="A0A7C3ZUX4"/>
<keyword evidence="1" id="KW-1133">Transmembrane helix</keyword>
<organism evidence="3">
    <name type="scientific">Planktothricoides sp. SpSt-374</name>
    <dbReference type="NCBI Taxonomy" id="2282167"/>
    <lineage>
        <taxon>Bacteria</taxon>
        <taxon>Bacillati</taxon>
        <taxon>Cyanobacteriota</taxon>
        <taxon>Cyanophyceae</taxon>
        <taxon>Oscillatoriophycideae</taxon>
        <taxon>Oscillatoriales</taxon>
        <taxon>Oscillatoriaceae</taxon>
        <taxon>Planktothricoides</taxon>
    </lineage>
</organism>
<evidence type="ECO:0000313" key="3">
    <source>
        <dbReference type="EMBL" id="HGG00148.1"/>
    </source>
</evidence>